<dbReference type="InParanoid" id="W0RDK5"/>
<dbReference type="Proteomes" id="UP000019151">
    <property type="component" value="Chromosome"/>
</dbReference>
<dbReference type="PATRIC" id="fig|861299.3.peg.998"/>
<dbReference type="eggNOG" id="COG0406">
    <property type="taxonomic scope" value="Bacteria"/>
</dbReference>
<dbReference type="HOGENOM" id="CLU_109730_0_0_0"/>
<evidence type="ECO:0000313" key="1">
    <source>
        <dbReference type="EMBL" id="AHG88522.1"/>
    </source>
</evidence>
<dbReference type="SUPFAM" id="SSF53254">
    <property type="entry name" value="Phosphoglycerate mutase-like"/>
    <property type="match status" value="1"/>
</dbReference>
<keyword evidence="2" id="KW-1185">Reference proteome</keyword>
<organism evidence="1 2">
    <name type="scientific">Gemmatirosa kalamazoonensis</name>
    <dbReference type="NCBI Taxonomy" id="861299"/>
    <lineage>
        <taxon>Bacteria</taxon>
        <taxon>Pseudomonadati</taxon>
        <taxon>Gemmatimonadota</taxon>
        <taxon>Gemmatimonadia</taxon>
        <taxon>Gemmatimonadales</taxon>
        <taxon>Gemmatimonadaceae</taxon>
        <taxon>Gemmatirosa</taxon>
    </lineage>
</organism>
<sequence length="176" mass="18854">MHGGALLDREGMERWRTAYDAAGIADAPPAALVHEAALADRIVASDMPRAVASAERLAGGRAVTASPLLREVPLPIPTWLPGRAPLVVWGALISLRWGIDIARGRDALPEWLEQARAAAAWCDDACGADGTVVVVTHGVFRRLLARRLAATGWRAAPGRRSYAPWSVWRLSRPSAA</sequence>
<proteinExistence type="predicted"/>
<dbReference type="InterPro" id="IPR029033">
    <property type="entry name" value="His_PPase_superfam"/>
</dbReference>
<name>W0RDK5_9BACT</name>
<dbReference type="KEGG" id="gba:J421_0985"/>
<dbReference type="AlphaFoldDB" id="W0RDK5"/>
<protein>
    <submittedName>
        <fullName evidence="1">Phosphoglycerate mutase</fullName>
    </submittedName>
</protein>
<accession>W0RDK5</accession>
<reference evidence="1 2" key="1">
    <citation type="journal article" date="2014" name="Genome Announc.">
        <title>Genome Sequence and Methylome of Soil Bacterium Gemmatirosa kalamazoonensis KBS708T, a Member of the Rarely Cultivated Gemmatimonadetes Phylum.</title>
        <authorList>
            <person name="Debruyn J.M."/>
            <person name="Radosevich M."/>
            <person name="Wommack K.E."/>
            <person name="Polson S.W."/>
            <person name="Hauser L.J."/>
            <person name="Fawaz M.N."/>
            <person name="Korlach J."/>
            <person name="Tsai Y.C."/>
        </authorList>
    </citation>
    <scope>NUCLEOTIDE SEQUENCE [LARGE SCALE GENOMIC DNA]</scope>
    <source>
        <strain evidence="1 2">KBS708</strain>
    </source>
</reference>
<dbReference type="Gene3D" id="3.40.50.1240">
    <property type="entry name" value="Phosphoglycerate mutase-like"/>
    <property type="match status" value="1"/>
</dbReference>
<evidence type="ECO:0000313" key="2">
    <source>
        <dbReference type="Proteomes" id="UP000019151"/>
    </source>
</evidence>
<dbReference type="STRING" id="861299.J421_0985"/>
<dbReference type="EMBL" id="CP007128">
    <property type="protein sequence ID" value="AHG88522.1"/>
    <property type="molecule type" value="Genomic_DNA"/>
</dbReference>
<gene>
    <name evidence="1" type="ORF">J421_0985</name>
</gene>